<evidence type="ECO:0000313" key="3">
    <source>
        <dbReference type="Proteomes" id="UP001152797"/>
    </source>
</evidence>
<reference evidence="2" key="2">
    <citation type="submission" date="2024-04" db="EMBL/GenBank/DDBJ databases">
        <authorList>
            <person name="Chen Y."/>
            <person name="Shah S."/>
            <person name="Dougan E. K."/>
            <person name="Thang M."/>
            <person name="Chan C."/>
        </authorList>
    </citation>
    <scope>NUCLEOTIDE SEQUENCE [LARGE SCALE GENOMIC DNA]</scope>
</reference>
<protein>
    <submittedName>
        <fullName evidence="1">Uncharacterized protein</fullName>
    </submittedName>
</protein>
<gene>
    <name evidence="1" type="ORF">C1SCF055_LOCUS4272</name>
</gene>
<keyword evidence="3" id="KW-1185">Reference proteome</keyword>
<dbReference type="EMBL" id="CAMXCT020000237">
    <property type="protein sequence ID" value="CAL1129388.1"/>
    <property type="molecule type" value="Genomic_DNA"/>
</dbReference>
<dbReference type="EMBL" id="CAMXCT010000237">
    <property type="protein sequence ID" value="CAI3976013.1"/>
    <property type="molecule type" value="Genomic_DNA"/>
</dbReference>
<organism evidence="1">
    <name type="scientific">Cladocopium goreaui</name>
    <dbReference type="NCBI Taxonomy" id="2562237"/>
    <lineage>
        <taxon>Eukaryota</taxon>
        <taxon>Sar</taxon>
        <taxon>Alveolata</taxon>
        <taxon>Dinophyceae</taxon>
        <taxon>Suessiales</taxon>
        <taxon>Symbiodiniaceae</taxon>
        <taxon>Cladocopium</taxon>
    </lineage>
</organism>
<name>A0A9P1BPB4_9DINO</name>
<comment type="caution">
    <text evidence="1">The sequence shown here is derived from an EMBL/GenBank/DDBJ whole genome shotgun (WGS) entry which is preliminary data.</text>
</comment>
<reference evidence="1" key="1">
    <citation type="submission" date="2022-10" db="EMBL/GenBank/DDBJ databases">
        <authorList>
            <person name="Chen Y."/>
            <person name="Dougan E. K."/>
            <person name="Chan C."/>
            <person name="Rhodes N."/>
            <person name="Thang M."/>
        </authorList>
    </citation>
    <scope>NUCLEOTIDE SEQUENCE</scope>
</reference>
<evidence type="ECO:0000313" key="2">
    <source>
        <dbReference type="EMBL" id="CAL1129388.1"/>
    </source>
</evidence>
<accession>A0A9P1BPB4</accession>
<dbReference type="EMBL" id="CAMXCT030000237">
    <property type="protein sequence ID" value="CAL4763325.1"/>
    <property type="molecule type" value="Genomic_DNA"/>
</dbReference>
<evidence type="ECO:0000313" key="1">
    <source>
        <dbReference type="EMBL" id="CAI3976013.1"/>
    </source>
</evidence>
<dbReference type="Proteomes" id="UP001152797">
    <property type="component" value="Unassembled WGS sequence"/>
</dbReference>
<dbReference type="AlphaFoldDB" id="A0A9P1BPB4"/>
<proteinExistence type="predicted"/>
<sequence length="182" mass="20424">MRLLEAFKRKTIAEQVWNSAAQVADAYQIGRLESSAALNLHSNVVPAIVDRLNFLVRKWGMGKMLTHESIASGAWNADFSAATSSTVAWERVLAATPRLLNLTLDRMHANYEALHPKMRKPYGLKEVEQLQRCCGAYLACMDKFEADYPVDFVLAEVQSIEKSYFGTSNSCIIECFEISLVE</sequence>
<dbReference type="OrthoDB" id="436855at2759"/>